<sequence>MNLDTVVNQIRNSNIIHLHMCQKNPQGYVTFTPNITDQVKNELKRISIDYLETKANIKQVEYNPTRTISGTVETVKFQDFDSVTEFFETFKEEAGIGEITPILIDFFIYEFEIQDKSIYLFRRHNKNKALRKGILGKILKGYYKSIETEDILTIDDKIDFLVYENEIIVFYHTAFERIFNLDAEFYDKAEIVLEADMFKNKIIGYDALKEDLLDNKNLVKRVSKLEGDIDKATMFLKHMRRTEAVINRFDLPISIIGDQICYEDKSQLGEIVLLMQDAYYRTFIGEEDGVDEGR</sequence>
<evidence type="ECO:0000313" key="3">
    <source>
        <dbReference type="Proteomes" id="UP000069912"/>
    </source>
</evidence>
<dbReference type="OrthoDB" id="2678344at2"/>
<dbReference type="RefSeq" id="WP_067975382.1">
    <property type="nucleotide sequence ID" value="NZ_CAJHKM010000002.1"/>
</dbReference>
<reference evidence="1 3" key="1">
    <citation type="journal article" date="2016" name="Genome Announc.">
        <title>Complete Genome Sequences of Aerococcus christensenii CCUG 28831T, Aerococcus sanguinicola CCUG 43001T, Aerococcus urinae CCUG 36881T, Aerococcus urinaeequi CCUG 28094T, Aerococcus urinaehominis CCUG 42038 BT, and Aerococcus viridans CCUG 4311T.</title>
        <authorList>
            <person name="Carkaci D."/>
            <person name="Dargis R."/>
            <person name="Nielsen X.C."/>
            <person name="Skovgaard O."/>
            <person name="Fuursted K."/>
            <person name="Christensen J.J."/>
        </authorList>
    </citation>
    <scope>NUCLEOTIDE SEQUENCE [LARGE SCALE GENOMIC DNA]</scope>
    <source>
        <strain evidence="1 3">CCUG43001</strain>
    </source>
</reference>
<keyword evidence="3" id="KW-1185">Reference proteome</keyword>
<dbReference type="Proteomes" id="UP000069912">
    <property type="component" value="Chromosome"/>
</dbReference>
<name>A0A0X8FBX8_9LACT</name>
<proteinExistence type="predicted"/>
<gene>
    <name evidence="1" type="ORF">AWM72_07040</name>
    <name evidence="2" type="ORF">CYJ28_02715</name>
</gene>
<dbReference type="Proteomes" id="UP000234239">
    <property type="component" value="Unassembled WGS sequence"/>
</dbReference>
<dbReference type="KEGG" id="asan:AWM72_07040"/>
<dbReference type="InterPro" id="IPR032359">
    <property type="entry name" value="KwaB-like"/>
</dbReference>
<protein>
    <submittedName>
        <fullName evidence="2">DUF4868 domain-containing protein</fullName>
    </submittedName>
</protein>
<accession>A0A0X8FBX8</accession>
<dbReference type="EMBL" id="CP014160">
    <property type="protein sequence ID" value="AMB94520.1"/>
    <property type="molecule type" value="Genomic_DNA"/>
</dbReference>
<dbReference type="EMBL" id="PKGY01000001">
    <property type="protein sequence ID" value="PKZ23484.1"/>
    <property type="molecule type" value="Genomic_DNA"/>
</dbReference>
<dbReference type="GeneID" id="92903819"/>
<dbReference type="AlphaFoldDB" id="A0A0X8FBX8"/>
<organism evidence="1 3">
    <name type="scientific">Aerococcus sanguinicola</name>
    <dbReference type="NCBI Taxonomy" id="119206"/>
    <lineage>
        <taxon>Bacteria</taxon>
        <taxon>Bacillati</taxon>
        <taxon>Bacillota</taxon>
        <taxon>Bacilli</taxon>
        <taxon>Lactobacillales</taxon>
        <taxon>Aerococcaceae</taxon>
        <taxon>Aerococcus</taxon>
    </lineage>
</organism>
<evidence type="ECO:0000313" key="1">
    <source>
        <dbReference type="EMBL" id="AMB94520.1"/>
    </source>
</evidence>
<evidence type="ECO:0000313" key="2">
    <source>
        <dbReference type="EMBL" id="PKZ23484.1"/>
    </source>
</evidence>
<evidence type="ECO:0000313" key="4">
    <source>
        <dbReference type="Proteomes" id="UP000234239"/>
    </source>
</evidence>
<reference evidence="3" key="2">
    <citation type="submission" date="2016-01" db="EMBL/GenBank/DDBJ databases">
        <title>Six Aerococcus type strain genome sequencing and assembly using PacBio and Illumina Hiseq.</title>
        <authorList>
            <person name="Carkaci D."/>
            <person name="Dargis R."/>
            <person name="Nielsen X.C."/>
            <person name="Skovgaard O."/>
            <person name="Fuursted K."/>
            <person name="Christensen J.J."/>
        </authorList>
    </citation>
    <scope>NUCLEOTIDE SEQUENCE [LARGE SCALE GENOMIC DNA]</scope>
    <source>
        <strain evidence="3">CCUG43001</strain>
    </source>
</reference>
<reference evidence="2 4" key="3">
    <citation type="submission" date="2017-12" db="EMBL/GenBank/DDBJ databases">
        <title>Phylogenetic diversity of female urinary microbiome.</title>
        <authorList>
            <person name="Thomas-White K."/>
            <person name="Wolfe A.J."/>
        </authorList>
    </citation>
    <scope>NUCLEOTIDE SEQUENCE [LARGE SCALE GENOMIC DNA]</scope>
    <source>
        <strain evidence="2 4">UMB0139</strain>
    </source>
</reference>
<dbReference type="Pfam" id="PF16162">
    <property type="entry name" value="KwaB"/>
    <property type="match status" value="1"/>
</dbReference>